<dbReference type="InParanoid" id="D2A1Q3"/>
<feature type="transmembrane region" description="Helical" evidence="2">
    <location>
        <begin position="447"/>
        <end position="466"/>
    </location>
</feature>
<dbReference type="InterPro" id="IPR050327">
    <property type="entry name" value="Proton-linked_MCT"/>
</dbReference>
<dbReference type="Proteomes" id="UP000007266">
    <property type="component" value="Linkage group 4"/>
</dbReference>
<dbReference type="OMA" id="FTHFMIS"/>
<dbReference type="AlphaFoldDB" id="D2A1Q3"/>
<feature type="transmembrane region" description="Helical" evidence="2">
    <location>
        <begin position="472"/>
        <end position="497"/>
    </location>
</feature>
<dbReference type="KEGG" id="tca:660874"/>
<keyword evidence="2" id="KW-0812">Transmembrane</keyword>
<feature type="transmembrane region" description="Helical" evidence="2">
    <location>
        <begin position="83"/>
        <end position="102"/>
    </location>
</feature>
<name>D2A1Q3_TRICA</name>
<feature type="transmembrane region" description="Helical" evidence="2">
    <location>
        <begin position="172"/>
        <end position="190"/>
    </location>
</feature>
<dbReference type="PANTHER" id="PTHR11360">
    <property type="entry name" value="MONOCARBOXYLATE TRANSPORTER"/>
    <property type="match status" value="1"/>
</dbReference>
<dbReference type="GO" id="GO:0015718">
    <property type="term" value="P:monocarboxylic acid transport"/>
    <property type="evidence" value="ECO:0000318"/>
    <property type="project" value="GO_Central"/>
</dbReference>
<reference evidence="4 5" key="2">
    <citation type="journal article" date="2010" name="Nucleic Acids Res.">
        <title>BeetleBase in 2010: revisions to provide comprehensive genomic information for Tribolium castaneum.</title>
        <authorList>
            <person name="Kim H.S."/>
            <person name="Murphy T."/>
            <person name="Xia J."/>
            <person name="Caragea D."/>
            <person name="Park Y."/>
            <person name="Beeman R.W."/>
            <person name="Lorenzen M.D."/>
            <person name="Butcher S."/>
            <person name="Manak J.R."/>
            <person name="Brown S.J."/>
        </authorList>
    </citation>
    <scope>GENOME REANNOTATION</scope>
    <source>
        <strain evidence="4 5">Georgia GA2</strain>
    </source>
</reference>
<gene>
    <name evidence="4" type="primary">AUGUSTUS-3.0.2_30606</name>
    <name evidence="4" type="ORF">TcasGA2_TC030606</name>
</gene>
<dbReference type="CDD" id="cd17352">
    <property type="entry name" value="MFS_MCT_SLC16"/>
    <property type="match status" value="1"/>
</dbReference>
<dbReference type="InterPro" id="IPR011701">
    <property type="entry name" value="MFS"/>
</dbReference>
<dbReference type="Gene3D" id="1.20.1250.20">
    <property type="entry name" value="MFS general substrate transporter like domains"/>
    <property type="match status" value="1"/>
</dbReference>
<reference evidence="4 5" key="1">
    <citation type="journal article" date="2008" name="Nature">
        <title>The genome of the model beetle and pest Tribolium castaneum.</title>
        <authorList>
            <consortium name="Tribolium Genome Sequencing Consortium"/>
            <person name="Richards S."/>
            <person name="Gibbs R.A."/>
            <person name="Weinstock G.M."/>
            <person name="Brown S.J."/>
            <person name="Denell R."/>
            <person name="Beeman R.W."/>
            <person name="Gibbs R."/>
            <person name="Beeman R.W."/>
            <person name="Brown S.J."/>
            <person name="Bucher G."/>
            <person name="Friedrich M."/>
            <person name="Grimmelikhuijzen C.J."/>
            <person name="Klingler M."/>
            <person name="Lorenzen M."/>
            <person name="Richards S."/>
            <person name="Roth S."/>
            <person name="Schroder R."/>
            <person name="Tautz D."/>
            <person name="Zdobnov E.M."/>
            <person name="Muzny D."/>
            <person name="Gibbs R.A."/>
            <person name="Weinstock G.M."/>
            <person name="Attaway T."/>
            <person name="Bell S."/>
            <person name="Buhay C.J."/>
            <person name="Chandrabose M.N."/>
            <person name="Chavez D."/>
            <person name="Clerk-Blankenburg K.P."/>
            <person name="Cree A."/>
            <person name="Dao M."/>
            <person name="Davis C."/>
            <person name="Chacko J."/>
            <person name="Dinh H."/>
            <person name="Dugan-Rocha S."/>
            <person name="Fowler G."/>
            <person name="Garner T.T."/>
            <person name="Garnes J."/>
            <person name="Gnirke A."/>
            <person name="Hawes A."/>
            <person name="Hernandez J."/>
            <person name="Hines S."/>
            <person name="Holder M."/>
            <person name="Hume J."/>
            <person name="Jhangiani S.N."/>
            <person name="Joshi V."/>
            <person name="Khan Z.M."/>
            <person name="Jackson L."/>
            <person name="Kovar C."/>
            <person name="Kowis A."/>
            <person name="Lee S."/>
            <person name="Lewis L.R."/>
            <person name="Margolis J."/>
            <person name="Morgan M."/>
            <person name="Nazareth L.V."/>
            <person name="Nguyen N."/>
            <person name="Okwuonu G."/>
            <person name="Parker D."/>
            <person name="Richards S."/>
            <person name="Ruiz S.J."/>
            <person name="Santibanez J."/>
            <person name="Savard J."/>
            <person name="Scherer S.E."/>
            <person name="Schneider B."/>
            <person name="Sodergren E."/>
            <person name="Tautz D."/>
            <person name="Vattahil S."/>
            <person name="Villasana D."/>
            <person name="White C.S."/>
            <person name="Wright R."/>
            <person name="Park Y."/>
            <person name="Beeman R.W."/>
            <person name="Lord J."/>
            <person name="Oppert B."/>
            <person name="Lorenzen M."/>
            <person name="Brown S."/>
            <person name="Wang L."/>
            <person name="Savard J."/>
            <person name="Tautz D."/>
            <person name="Richards S."/>
            <person name="Weinstock G."/>
            <person name="Gibbs R.A."/>
            <person name="Liu Y."/>
            <person name="Worley K."/>
            <person name="Weinstock G."/>
            <person name="Elsik C.G."/>
            <person name="Reese J.T."/>
            <person name="Elhaik E."/>
            <person name="Landan G."/>
            <person name="Graur D."/>
            <person name="Arensburger P."/>
            <person name="Atkinson P."/>
            <person name="Beeman R.W."/>
            <person name="Beidler J."/>
            <person name="Brown S.J."/>
            <person name="Demuth J.P."/>
            <person name="Drury D.W."/>
            <person name="Du Y.Z."/>
            <person name="Fujiwara H."/>
            <person name="Lorenzen M."/>
            <person name="Maselli V."/>
            <person name="Osanai M."/>
            <person name="Park Y."/>
            <person name="Robertson H.M."/>
            <person name="Tu Z."/>
            <person name="Wang J.J."/>
            <person name="Wang S."/>
            <person name="Richards S."/>
            <person name="Song H."/>
            <person name="Zhang L."/>
            <person name="Sodergren E."/>
            <person name="Werner D."/>
            <person name="Stanke M."/>
            <person name="Morgenstern B."/>
            <person name="Solovyev V."/>
            <person name="Kosarev P."/>
            <person name="Brown G."/>
            <person name="Chen H.C."/>
            <person name="Ermolaeva O."/>
            <person name="Hlavina W."/>
            <person name="Kapustin Y."/>
            <person name="Kiryutin B."/>
            <person name="Kitts P."/>
            <person name="Maglott D."/>
            <person name="Pruitt K."/>
            <person name="Sapojnikov V."/>
            <person name="Souvorov A."/>
            <person name="Mackey A.J."/>
            <person name="Waterhouse R.M."/>
            <person name="Wyder S."/>
            <person name="Zdobnov E.M."/>
            <person name="Zdobnov E.M."/>
            <person name="Wyder S."/>
            <person name="Kriventseva E.V."/>
            <person name="Kadowaki T."/>
            <person name="Bork P."/>
            <person name="Aranda M."/>
            <person name="Bao R."/>
            <person name="Beermann A."/>
            <person name="Berns N."/>
            <person name="Bolognesi R."/>
            <person name="Bonneton F."/>
            <person name="Bopp D."/>
            <person name="Brown S.J."/>
            <person name="Bucher G."/>
            <person name="Butts T."/>
            <person name="Chaumot A."/>
            <person name="Denell R.E."/>
            <person name="Ferrier D.E."/>
            <person name="Friedrich M."/>
            <person name="Gordon C.M."/>
            <person name="Jindra M."/>
            <person name="Klingler M."/>
            <person name="Lan Q."/>
            <person name="Lattorff H.M."/>
            <person name="Laudet V."/>
            <person name="von Levetsow C."/>
            <person name="Liu Z."/>
            <person name="Lutz R."/>
            <person name="Lynch J.A."/>
            <person name="da Fonseca R.N."/>
            <person name="Posnien N."/>
            <person name="Reuter R."/>
            <person name="Roth S."/>
            <person name="Savard J."/>
            <person name="Schinko J.B."/>
            <person name="Schmitt C."/>
            <person name="Schoppmeier M."/>
            <person name="Schroder R."/>
            <person name="Shippy T.D."/>
            <person name="Simonnet F."/>
            <person name="Marques-Souza H."/>
            <person name="Tautz D."/>
            <person name="Tomoyasu Y."/>
            <person name="Trauner J."/>
            <person name="Van der Zee M."/>
            <person name="Vervoort M."/>
            <person name="Wittkopp N."/>
            <person name="Wimmer E.A."/>
            <person name="Yang X."/>
            <person name="Jones A.K."/>
            <person name="Sattelle D.B."/>
            <person name="Ebert P.R."/>
            <person name="Nelson D."/>
            <person name="Scott J.G."/>
            <person name="Beeman R.W."/>
            <person name="Muthukrishnan S."/>
            <person name="Kramer K.J."/>
            <person name="Arakane Y."/>
            <person name="Beeman R.W."/>
            <person name="Zhu Q."/>
            <person name="Hogenkamp D."/>
            <person name="Dixit R."/>
            <person name="Oppert B."/>
            <person name="Jiang H."/>
            <person name="Zou Z."/>
            <person name="Marshall J."/>
            <person name="Elpidina E."/>
            <person name="Vinokurov K."/>
            <person name="Oppert C."/>
            <person name="Zou Z."/>
            <person name="Evans J."/>
            <person name="Lu Z."/>
            <person name="Zhao P."/>
            <person name="Sumathipala N."/>
            <person name="Altincicek B."/>
            <person name="Vilcinskas A."/>
            <person name="Williams M."/>
            <person name="Hultmark D."/>
            <person name="Hetru C."/>
            <person name="Jiang H."/>
            <person name="Grimmelikhuijzen C.J."/>
            <person name="Hauser F."/>
            <person name="Cazzamali G."/>
            <person name="Williamson M."/>
            <person name="Park Y."/>
            <person name="Li B."/>
            <person name="Tanaka Y."/>
            <person name="Predel R."/>
            <person name="Neupert S."/>
            <person name="Schachtner J."/>
            <person name="Verleyen P."/>
            <person name="Raible F."/>
            <person name="Bork P."/>
            <person name="Friedrich M."/>
            <person name="Walden K.K."/>
            <person name="Robertson H.M."/>
            <person name="Angeli S."/>
            <person name="Foret S."/>
            <person name="Bucher G."/>
            <person name="Schuetz S."/>
            <person name="Maleszka R."/>
            <person name="Wimmer E.A."/>
            <person name="Beeman R.W."/>
            <person name="Lorenzen M."/>
            <person name="Tomoyasu Y."/>
            <person name="Miller S.C."/>
            <person name="Grossmann D."/>
            <person name="Bucher G."/>
        </authorList>
    </citation>
    <scope>NUCLEOTIDE SEQUENCE [LARGE SCALE GENOMIC DNA]</scope>
    <source>
        <strain evidence="4 5">Georgia GA2</strain>
    </source>
</reference>
<keyword evidence="2" id="KW-0472">Membrane</keyword>
<protein>
    <submittedName>
        <fullName evidence="4">Monocarboxylate transporter 9-like Protein</fullName>
    </submittedName>
</protein>
<feature type="transmembrane region" description="Helical" evidence="2">
    <location>
        <begin position="55"/>
        <end position="74"/>
    </location>
</feature>
<feature type="transmembrane region" description="Helical" evidence="2">
    <location>
        <begin position="354"/>
        <end position="372"/>
    </location>
</feature>
<dbReference type="eggNOG" id="KOG2504">
    <property type="taxonomic scope" value="Eukaryota"/>
</dbReference>
<dbReference type="InterPro" id="IPR036259">
    <property type="entry name" value="MFS_trans_sf"/>
</dbReference>
<keyword evidence="5" id="KW-1185">Reference proteome</keyword>
<comment type="subcellular location">
    <subcellularLocation>
        <location evidence="1">Membrane</location>
        <topology evidence="1">Multi-pass membrane protein</topology>
    </subcellularLocation>
</comment>
<dbReference type="GO" id="GO:0005886">
    <property type="term" value="C:plasma membrane"/>
    <property type="evidence" value="ECO:0000318"/>
    <property type="project" value="GO_Central"/>
</dbReference>
<dbReference type="PROSITE" id="PS50850">
    <property type="entry name" value="MFS"/>
    <property type="match status" value="1"/>
</dbReference>
<feature type="transmembrane region" description="Helical" evidence="2">
    <location>
        <begin position="108"/>
        <end position="129"/>
    </location>
</feature>
<dbReference type="Pfam" id="PF07690">
    <property type="entry name" value="MFS_1"/>
    <property type="match status" value="2"/>
</dbReference>
<feature type="transmembrane region" description="Helical" evidence="2">
    <location>
        <begin position="407"/>
        <end position="427"/>
    </location>
</feature>
<feature type="transmembrane region" description="Helical" evidence="2">
    <location>
        <begin position="12"/>
        <end position="35"/>
    </location>
</feature>
<keyword evidence="2" id="KW-1133">Transmembrane helix</keyword>
<evidence type="ECO:0000256" key="1">
    <source>
        <dbReference type="ARBA" id="ARBA00004141"/>
    </source>
</evidence>
<feature type="transmembrane region" description="Helical" evidence="2">
    <location>
        <begin position="318"/>
        <end position="342"/>
    </location>
</feature>
<dbReference type="EMBL" id="KQ971338">
    <property type="protein sequence ID" value="EFA02965.2"/>
    <property type="molecule type" value="Genomic_DNA"/>
</dbReference>
<dbReference type="OrthoDB" id="410267at2759"/>
<dbReference type="GO" id="GO:0008028">
    <property type="term" value="F:monocarboxylic acid transmembrane transporter activity"/>
    <property type="evidence" value="ECO:0000318"/>
    <property type="project" value="GO_Central"/>
</dbReference>
<dbReference type="InterPro" id="IPR020846">
    <property type="entry name" value="MFS_dom"/>
</dbReference>
<evidence type="ECO:0000259" key="3">
    <source>
        <dbReference type="PROSITE" id="PS50850"/>
    </source>
</evidence>
<proteinExistence type="predicted"/>
<evidence type="ECO:0000313" key="4">
    <source>
        <dbReference type="EMBL" id="EFA02965.2"/>
    </source>
</evidence>
<sequence length="518" mass="57020">MVNTIKVPPDGGYAWVIVLANAISNLIIVPLIQTFGLIFKDTFAAMGLSATQGSLIINLNAAFGMIMGLFNGLLLKVFGYRKIAMTASLLTTLGIIMTAYSSTFTHFMISYGLITSLGMGMNMSAYSLALNSYFRKNRGKAVGYAMTITGLGPILMPQLINVLMKMHAVQGVTLILAGIAAHSFVAASLLQPVKWHLKTEIVEETKEEKKTEETKIQLYRSVSQIEKKSLDNSNESLDGLENGPIYGLDSALAGSVMSLHSVKRRASVVSQNWKKASIRSLNAREIVYNPEMTKPIKKKTSWERVSNFFDLDLFKDPIYVNIMIGLSLAVFAEINFSLLTAFILNEFGLTTDQIATFMSILGIADIIFRFLAPYIGQFLNLTPRPMYVFTLFMLMVTRFSLLISNNYFILLGVALGLGIAKGIRTVYMSLVIPTYVPIEKLASAGGLQMMVNGFCILIGGPIIGKIRDITGSYTLCIVTLNCITFSTIVIWTMEAVIRKINAKKSLKTEPLEQSDTLL</sequence>
<evidence type="ECO:0000313" key="5">
    <source>
        <dbReference type="Proteomes" id="UP000007266"/>
    </source>
</evidence>
<feature type="transmembrane region" description="Helical" evidence="2">
    <location>
        <begin position="141"/>
        <end position="160"/>
    </location>
</feature>
<evidence type="ECO:0000256" key="2">
    <source>
        <dbReference type="SAM" id="Phobius"/>
    </source>
</evidence>
<accession>D2A1Q3</accession>
<organism evidence="4 5">
    <name type="scientific">Tribolium castaneum</name>
    <name type="common">Red flour beetle</name>
    <dbReference type="NCBI Taxonomy" id="7070"/>
    <lineage>
        <taxon>Eukaryota</taxon>
        <taxon>Metazoa</taxon>
        <taxon>Ecdysozoa</taxon>
        <taxon>Arthropoda</taxon>
        <taxon>Hexapoda</taxon>
        <taxon>Insecta</taxon>
        <taxon>Pterygota</taxon>
        <taxon>Neoptera</taxon>
        <taxon>Endopterygota</taxon>
        <taxon>Coleoptera</taxon>
        <taxon>Polyphaga</taxon>
        <taxon>Cucujiformia</taxon>
        <taxon>Tenebrionidae</taxon>
        <taxon>Tenebrionidae incertae sedis</taxon>
        <taxon>Tribolium</taxon>
    </lineage>
</organism>
<feature type="domain" description="Major facilitator superfamily (MFS) profile" evidence="3">
    <location>
        <begin position="1"/>
        <end position="498"/>
    </location>
</feature>
<dbReference type="PANTHER" id="PTHR11360:SF237">
    <property type="entry name" value="MONOCARBOXYLATE TRANSPORTER 12-B-LIKE PROTEIN"/>
    <property type="match status" value="1"/>
</dbReference>
<dbReference type="SUPFAM" id="SSF103473">
    <property type="entry name" value="MFS general substrate transporter"/>
    <property type="match status" value="1"/>
</dbReference>
<dbReference type="HOGENOM" id="CLU_001265_59_2_1"/>